<organism evidence="2 3">
    <name type="scientific">Anaeromyxobacter oryzae</name>
    <dbReference type="NCBI Taxonomy" id="2918170"/>
    <lineage>
        <taxon>Bacteria</taxon>
        <taxon>Pseudomonadati</taxon>
        <taxon>Myxococcota</taxon>
        <taxon>Myxococcia</taxon>
        <taxon>Myxococcales</taxon>
        <taxon>Cystobacterineae</taxon>
        <taxon>Anaeromyxobacteraceae</taxon>
        <taxon>Anaeromyxobacter</taxon>
    </lineage>
</organism>
<sequence>MRDAILRKARESAEVKLRFFEESAGALEACVRALAERFRAGGRLLVMGNGGSAADAAHVAIEFVHPIVEKRRALPALALTTDGTTLTAIGNDTDFSRVFVDQLELLGRPGDAALGISTSGASANVNRALKRARELGLLTIGFAGRDGGRMPDVCDHCFVVKTWSIHRVQETHTVLLHLLWDEVHVALGEDDVL</sequence>
<dbReference type="PANTHER" id="PTHR30390">
    <property type="entry name" value="SEDOHEPTULOSE 7-PHOSPHATE ISOMERASE / DNAA INITIATOR-ASSOCIATING FACTOR FOR REPLICATION INITIATION"/>
    <property type="match status" value="1"/>
</dbReference>
<dbReference type="InterPro" id="IPR035461">
    <property type="entry name" value="GmhA/DiaA"/>
</dbReference>
<dbReference type="RefSeq" id="WP_248357865.1">
    <property type="nucleotide sequence ID" value="NZ_AP025591.1"/>
</dbReference>
<evidence type="ECO:0000313" key="3">
    <source>
        <dbReference type="Proteomes" id="UP001162891"/>
    </source>
</evidence>
<dbReference type="SUPFAM" id="SSF53697">
    <property type="entry name" value="SIS domain"/>
    <property type="match status" value="1"/>
</dbReference>
<dbReference type="InterPro" id="IPR001347">
    <property type="entry name" value="SIS_dom"/>
</dbReference>
<feature type="domain" description="SIS" evidence="1">
    <location>
        <begin position="34"/>
        <end position="189"/>
    </location>
</feature>
<evidence type="ECO:0000259" key="1">
    <source>
        <dbReference type="PROSITE" id="PS51464"/>
    </source>
</evidence>
<dbReference type="Gene3D" id="3.40.50.10490">
    <property type="entry name" value="Glucose-6-phosphate isomerase like protein, domain 1"/>
    <property type="match status" value="1"/>
</dbReference>
<proteinExistence type="predicted"/>
<gene>
    <name evidence="2" type="primary">gmhA</name>
    <name evidence="2" type="ORF">AMOR_03780</name>
</gene>
<dbReference type="EMBL" id="AP025591">
    <property type="protein sequence ID" value="BDG01382.1"/>
    <property type="molecule type" value="Genomic_DNA"/>
</dbReference>
<dbReference type="PROSITE" id="PS51464">
    <property type="entry name" value="SIS"/>
    <property type="match status" value="1"/>
</dbReference>
<dbReference type="InterPro" id="IPR046348">
    <property type="entry name" value="SIS_dom_sf"/>
</dbReference>
<reference evidence="3" key="1">
    <citation type="journal article" date="2022" name="Int. J. Syst. Evol. Microbiol.">
        <title>Anaeromyxobacter oryzae sp. nov., Anaeromyxobacter diazotrophicus sp. nov. and Anaeromyxobacter paludicola sp. nov., isolated from paddy soils.</title>
        <authorList>
            <person name="Itoh H."/>
            <person name="Xu Z."/>
            <person name="Mise K."/>
            <person name="Masuda Y."/>
            <person name="Ushijima N."/>
            <person name="Hayakawa C."/>
            <person name="Shiratori Y."/>
            <person name="Senoo K."/>
        </authorList>
    </citation>
    <scope>NUCLEOTIDE SEQUENCE [LARGE SCALE GENOMIC DNA]</scope>
    <source>
        <strain evidence="3">Red232</strain>
    </source>
</reference>
<protein>
    <submittedName>
        <fullName evidence="2">Phosphoheptose isomerase</fullName>
    </submittedName>
</protein>
<evidence type="ECO:0000313" key="2">
    <source>
        <dbReference type="EMBL" id="BDG01382.1"/>
    </source>
</evidence>
<accession>A0ABM7WPJ0</accession>
<name>A0ABM7WPJ0_9BACT</name>
<keyword evidence="2" id="KW-0413">Isomerase</keyword>
<dbReference type="Pfam" id="PF13580">
    <property type="entry name" value="SIS_2"/>
    <property type="match status" value="1"/>
</dbReference>
<dbReference type="GO" id="GO:0016853">
    <property type="term" value="F:isomerase activity"/>
    <property type="evidence" value="ECO:0007669"/>
    <property type="project" value="UniProtKB-KW"/>
</dbReference>
<dbReference type="InterPro" id="IPR050099">
    <property type="entry name" value="SIS_GmhA/DiaA_subfam"/>
</dbReference>
<dbReference type="Proteomes" id="UP001162891">
    <property type="component" value="Chromosome"/>
</dbReference>
<dbReference type="PANTHER" id="PTHR30390:SF6">
    <property type="entry name" value="DNAA INITIATOR-ASSOCIATING PROTEIN DIAA"/>
    <property type="match status" value="1"/>
</dbReference>
<dbReference type="CDD" id="cd05006">
    <property type="entry name" value="SIS_GmhA"/>
    <property type="match status" value="1"/>
</dbReference>
<keyword evidence="3" id="KW-1185">Reference proteome</keyword>